<name>A0AAV1FP87_XYRNO</name>
<protein>
    <submittedName>
        <fullName evidence="1">Uncharacterized protein</fullName>
    </submittedName>
</protein>
<reference evidence="1" key="1">
    <citation type="submission" date="2023-08" db="EMBL/GenBank/DDBJ databases">
        <authorList>
            <person name="Alioto T."/>
            <person name="Alioto T."/>
            <person name="Gomez Garrido J."/>
        </authorList>
    </citation>
    <scope>NUCLEOTIDE SEQUENCE</scope>
</reference>
<evidence type="ECO:0000313" key="2">
    <source>
        <dbReference type="Proteomes" id="UP001178508"/>
    </source>
</evidence>
<organism evidence="1 2">
    <name type="scientific">Xyrichtys novacula</name>
    <name type="common">Pearly razorfish</name>
    <name type="synonym">Hemipteronotus novacula</name>
    <dbReference type="NCBI Taxonomy" id="13765"/>
    <lineage>
        <taxon>Eukaryota</taxon>
        <taxon>Metazoa</taxon>
        <taxon>Chordata</taxon>
        <taxon>Craniata</taxon>
        <taxon>Vertebrata</taxon>
        <taxon>Euteleostomi</taxon>
        <taxon>Actinopterygii</taxon>
        <taxon>Neopterygii</taxon>
        <taxon>Teleostei</taxon>
        <taxon>Neoteleostei</taxon>
        <taxon>Acanthomorphata</taxon>
        <taxon>Eupercaria</taxon>
        <taxon>Labriformes</taxon>
        <taxon>Labridae</taxon>
        <taxon>Xyrichtys</taxon>
    </lineage>
</organism>
<proteinExistence type="predicted"/>
<dbReference type="Proteomes" id="UP001178508">
    <property type="component" value="Chromosome 8"/>
</dbReference>
<dbReference type="AlphaFoldDB" id="A0AAV1FP87"/>
<dbReference type="EMBL" id="OY660871">
    <property type="protein sequence ID" value="CAJ1062715.1"/>
    <property type="molecule type" value="Genomic_DNA"/>
</dbReference>
<keyword evidence="2" id="KW-1185">Reference proteome</keyword>
<gene>
    <name evidence="1" type="ORF">XNOV1_A023387</name>
</gene>
<evidence type="ECO:0000313" key="1">
    <source>
        <dbReference type="EMBL" id="CAJ1062715.1"/>
    </source>
</evidence>
<sequence length="86" mass="9644">MDLITLHYKPPPYGSISHYCNIVALQCQSSPVIWQPGEAAPSVSTSCGNDTADLPLITNEAQRGRWELSEWVCRRTEVERWSADPL</sequence>
<accession>A0AAV1FP87</accession>